<dbReference type="EMBL" id="AMZH03001600">
    <property type="protein sequence ID" value="RRT78740.1"/>
    <property type="molecule type" value="Genomic_DNA"/>
</dbReference>
<sequence>MNTTKFMDKQVMELSGTSQAAGEFFDFVNSQEDRLVNGVAGGGSVKQEQPQESEILPSYDFHPIRAVGSSSFSVTAAGGGPSDSWPSLGSIDSKLASSNPKVGALYFFSWYFVD</sequence>
<evidence type="ECO:0000313" key="1">
    <source>
        <dbReference type="EMBL" id="RRT78740.1"/>
    </source>
</evidence>
<proteinExistence type="predicted"/>
<dbReference type="Proteomes" id="UP000287651">
    <property type="component" value="Unassembled WGS sequence"/>
</dbReference>
<dbReference type="AlphaFoldDB" id="A0A427AR97"/>
<name>A0A427AR97_ENSVE</name>
<evidence type="ECO:0000313" key="2">
    <source>
        <dbReference type="Proteomes" id="UP000287651"/>
    </source>
</evidence>
<comment type="caution">
    <text evidence="1">The sequence shown here is derived from an EMBL/GenBank/DDBJ whole genome shotgun (WGS) entry which is preliminary data.</text>
</comment>
<organism evidence="1 2">
    <name type="scientific">Ensete ventricosum</name>
    <name type="common">Abyssinian banana</name>
    <name type="synonym">Musa ensete</name>
    <dbReference type="NCBI Taxonomy" id="4639"/>
    <lineage>
        <taxon>Eukaryota</taxon>
        <taxon>Viridiplantae</taxon>
        <taxon>Streptophyta</taxon>
        <taxon>Embryophyta</taxon>
        <taxon>Tracheophyta</taxon>
        <taxon>Spermatophyta</taxon>
        <taxon>Magnoliopsida</taxon>
        <taxon>Liliopsida</taxon>
        <taxon>Zingiberales</taxon>
        <taxon>Musaceae</taxon>
        <taxon>Ensete</taxon>
    </lineage>
</organism>
<protein>
    <submittedName>
        <fullName evidence="1">Uncharacterized protein</fullName>
    </submittedName>
</protein>
<reference evidence="1 2" key="1">
    <citation type="journal article" date="2014" name="Agronomy (Basel)">
        <title>A Draft Genome Sequence for Ensete ventricosum, the Drought-Tolerant Tree Against Hunger.</title>
        <authorList>
            <person name="Harrison J."/>
            <person name="Moore K.A."/>
            <person name="Paszkiewicz K."/>
            <person name="Jones T."/>
            <person name="Grant M."/>
            <person name="Ambacheew D."/>
            <person name="Muzemil S."/>
            <person name="Studholme D.J."/>
        </authorList>
    </citation>
    <scope>NUCLEOTIDE SEQUENCE [LARGE SCALE GENOMIC DNA]</scope>
</reference>
<gene>
    <name evidence="1" type="ORF">B296_00007978</name>
</gene>
<accession>A0A427AR97</accession>